<organism evidence="1 2">
    <name type="scientific">Trametes cubensis</name>
    <dbReference type="NCBI Taxonomy" id="1111947"/>
    <lineage>
        <taxon>Eukaryota</taxon>
        <taxon>Fungi</taxon>
        <taxon>Dikarya</taxon>
        <taxon>Basidiomycota</taxon>
        <taxon>Agaricomycotina</taxon>
        <taxon>Agaricomycetes</taxon>
        <taxon>Polyporales</taxon>
        <taxon>Polyporaceae</taxon>
        <taxon>Trametes</taxon>
    </lineage>
</organism>
<dbReference type="Proteomes" id="UP001215151">
    <property type="component" value="Unassembled WGS sequence"/>
</dbReference>
<evidence type="ECO:0000313" key="1">
    <source>
        <dbReference type="EMBL" id="KAJ8455084.1"/>
    </source>
</evidence>
<reference evidence="1" key="1">
    <citation type="submission" date="2022-11" db="EMBL/GenBank/DDBJ databases">
        <title>Genome Sequence of Cubamyces cubensis.</title>
        <authorList>
            <person name="Buettner E."/>
        </authorList>
    </citation>
    <scope>NUCLEOTIDE SEQUENCE</scope>
    <source>
        <strain evidence="1">MPL-01</strain>
    </source>
</reference>
<accession>A0AAD7TFN7</accession>
<keyword evidence="2" id="KW-1185">Reference proteome</keyword>
<evidence type="ECO:0000313" key="2">
    <source>
        <dbReference type="Proteomes" id="UP001215151"/>
    </source>
</evidence>
<dbReference type="AlphaFoldDB" id="A0AAD7TFN7"/>
<gene>
    <name evidence="1" type="ORF">ONZ51_g12648</name>
</gene>
<protein>
    <submittedName>
        <fullName evidence="1">Uncharacterized protein</fullName>
    </submittedName>
</protein>
<dbReference type="EMBL" id="JAPEVG010000827">
    <property type="protein sequence ID" value="KAJ8455084.1"/>
    <property type="molecule type" value="Genomic_DNA"/>
</dbReference>
<proteinExistence type="predicted"/>
<name>A0AAD7TFN7_9APHY</name>
<comment type="caution">
    <text evidence="1">The sequence shown here is derived from an EMBL/GenBank/DDBJ whole genome shotgun (WGS) entry which is preliminary data.</text>
</comment>
<sequence length="117" mass="12704">MQTGELGPALLISELHTYNFDAAQIGLTNLGGIVGIVAAMLVVGPLNDWAIVWISNPARVHAEHALRVARLRWIGRLERPPHALDQFSGLPNDAQLQGYERKRGVGGLEINPDPNPV</sequence>